<dbReference type="PANTHER" id="PTHR32071:SF77">
    <property type="entry name" value="TRANSCRIPTIONAL REGULATORY PROTEIN"/>
    <property type="match status" value="1"/>
</dbReference>
<dbReference type="CDD" id="cd00009">
    <property type="entry name" value="AAA"/>
    <property type="match status" value="1"/>
</dbReference>
<dbReference type="InterPro" id="IPR002078">
    <property type="entry name" value="Sigma_54_int"/>
</dbReference>
<evidence type="ECO:0000256" key="2">
    <source>
        <dbReference type="ARBA" id="ARBA00022840"/>
    </source>
</evidence>
<dbReference type="GO" id="GO:0043565">
    <property type="term" value="F:sequence-specific DNA binding"/>
    <property type="evidence" value="ECO:0007669"/>
    <property type="project" value="InterPro"/>
</dbReference>
<dbReference type="Pfam" id="PF01590">
    <property type="entry name" value="GAF"/>
    <property type="match status" value="1"/>
</dbReference>
<dbReference type="SUPFAM" id="SSF55781">
    <property type="entry name" value="GAF domain-like"/>
    <property type="match status" value="1"/>
</dbReference>
<dbReference type="FunFam" id="3.40.50.300:FF:000006">
    <property type="entry name" value="DNA-binding transcriptional regulator NtrC"/>
    <property type="match status" value="1"/>
</dbReference>
<dbReference type="AlphaFoldDB" id="A0A4Q7W0L0"/>
<dbReference type="InterPro" id="IPR003593">
    <property type="entry name" value="AAA+_ATPase"/>
</dbReference>
<dbReference type="InterPro" id="IPR025662">
    <property type="entry name" value="Sigma_54_int_dom_ATP-bd_1"/>
</dbReference>
<dbReference type="InterPro" id="IPR025944">
    <property type="entry name" value="Sigma_54_int_dom_CS"/>
</dbReference>
<evidence type="ECO:0000256" key="3">
    <source>
        <dbReference type="ARBA" id="ARBA00023015"/>
    </source>
</evidence>
<keyword evidence="4" id="KW-0238">DNA-binding</keyword>
<dbReference type="Gene3D" id="3.30.450.40">
    <property type="match status" value="1"/>
</dbReference>
<dbReference type="InterPro" id="IPR027417">
    <property type="entry name" value="P-loop_NTPase"/>
</dbReference>
<reference evidence="7 8" key="1">
    <citation type="submission" date="2019-02" db="EMBL/GenBank/DDBJ databases">
        <title>Genomic Encyclopedia of Type Strains, Phase IV (KMG-IV): sequencing the most valuable type-strain genomes for metagenomic binning, comparative biology and taxonomic classification.</title>
        <authorList>
            <person name="Goeker M."/>
        </authorList>
    </citation>
    <scope>NUCLEOTIDE SEQUENCE [LARGE SCALE GENOMIC DNA]</scope>
    <source>
        <strain evidence="7 8">DSM 19570</strain>
    </source>
</reference>
<dbReference type="InterPro" id="IPR058031">
    <property type="entry name" value="AAA_lid_NorR"/>
</dbReference>
<dbReference type="Proteomes" id="UP000293671">
    <property type="component" value="Unassembled WGS sequence"/>
</dbReference>
<evidence type="ECO:0000256" key="4">
    <source>
        <dbReference type="ARBA" id="ARBA00023125"/>
    </source>
</evidence>
<dbReference type="PANTHER" id="PTHR32071">
    <property type="entry name" value="TRANSCRIPTIONAL REGULATORY PROTEIN"/>
    <property type="match status" value="1"/>
</dbReference>
<dbReference type="GO" id="GO:0005524">
    <property type="term" value="F:ATP binding"/>
    <property type="evidence" value="ECO:0007669"/>
    <property type="project" value="UniProtKB-KW"/>
</dbReference>
<dbReference type="OrthoDB" id="9761705at2"/>
<dbReference type="GO" id="GO:0006355">
    <property type="term" value="P:regulation of DNA-templated transcription"/>
    <property type="evidence" value="ECO:0007669"/>
    <property type="project" value="InterPro"/>
</dbReference>
<gene>
    <name evidence="7" type="ORF">EV670_0750</name>
</gene>
<protein>
    <submittedName>
        <fullName evidence="7">Transcriptional regulator of acetoin/glycerol metabolism</fullName>
    </submittedName>
</protein>
<dbReference type="Gene3D" id="1.10.8.60">
    <property type="match status" value="1"/>
</dbReference>
<evidence type="ECO:0000256" key="1">
    <source>
        <dbReference type="ARBA" id="ARBA00022741"/>
    </source>
</evidence>
<accession>A0A4Q7W0L0</accession>
<dbReference type="Pfam" id="PF00158">
    <property type="entry name" value="Sigma54_activat"/>
    <property type="match status" value="1"/>
</dbReference>
<evidence type="ECO:0000259" key="6">
    <source>
        <dbReference type="PROSITE" id="PS50045"/>
    </source>
</evidence>
<name>A0A4Q7W0L0_9BURK</name>
<keyword evidence="1" id="KW-0547">Nucleotide-binding</keyword>
<dbReference type="PRINTS" id="PR01590">
    <property type="entry name" value="HTHFIS"/>
</dbReference>
<dbReference type="RefSeq" id="WP_130430458.1">
    <property type="nucleotide sequence ID" value="NZ_SHKP01000004.1"/>
</dbReference>
<keyword evidence="8" id="KW-1185">Reference proteome</keyword>
<evidence type="ECO:0000313" key="7">
    <source>
        <dbReference type="EMBL" id="RZU02721.1"/>
    </source>
</evidence>
<sequence>MSLTLSPSSSASAERHAHRVFDVVEHGHAAETSDVVARSWQRCLQDYHLHPDRPRKPPVLPKAALDARCLGLADLLDCARYEMTTLYQQLADAESAVVLTDTDGVIIHMVSSPEFAEEVTPLGFHVGAVWSEAEAGTNGMGTCLAAAGPVAVRQEDHFFTQFTGLTCSAVPIHDPSGRMCAVIDVTSRSSLMQQHLLVLLGMTAQTIENRLIDLRFRDAHPLHFHSRPEFVYTLHEGKLAVDAQGRIEAANRSALLQLGFRSVDEIRHRHLDEIFQTTLDNLLERSMRSSYHPVVTYRAASVANRFFVVARLPAADAANDRSPRTAAAGKNARVTTIDLPAQASSAVALRESPGFGDPRLAENLQRCSRAIARHIPVLLQGETGSGKEVFARALHARSPNAAGAFVAVNCASLPESLIESELFGYRAGAFTGAQRSGRRGKVLQADRGTLFLDEIGDMPLELQARLLRVLDERQVTPLGTEDVVNVQFQLVSASHRDLGTLVAEGRFREDLYYRLCGLSVMLPPLRERLDKRELILAVLAAEGGPRVMLGSAVLARLMAHPWPGNLRQLRHVLRTAIALADGERIDLEHLPSLTDEPAVGGLVALAAPAADAAPGTEPELGGAPPGLNLIQANEREVLLRVLHDERWNVSNVAKALHVSRNTLYRKLHKLNIPLTHQR</sequence>
<keyword evidence="2" id="KW-0067">ATP-binding</keyword>
<keyword evidence="5" id="KW-0804">Transcription</keyword>
<keyword evidence="3" id="KW-0805">Transcription regulation</keyword>
<organism evidence="7 8">
    <name type="scientific">Rivibacter subsaxonicus</name>
    <dbReference type="NCBI Taxonomy" id="457575"/>
    <lineage>
        <taxon>Bacteria</taxon>
        <taxon>Pseudomonadati</taxon>
        <taxon>Pseudomonadota</taxon>
        <taxon>Betaproteobacteria</taxon>
        <taxon>Burkholderiales</taxon>
        <taxon>Rivibacter</taxon>
    </lineage>
</organism>
<dbReference type="SMART" id="SM00382">
    <property type="entry name" value="AAA"/>
    <property type="match status" value="1"/>
</dbReference>
<dbReference type="Gene3D" id="3.40.50.300">
    <property type="entry name" value="P-loop containing nucleotide triphosphate hydrolases"/>
    <property type="match status" value="1"/>
</dbReference>
<dbReference type="PROSITE" id="PS00675">
    <property type="entry name" value="SIGMA54_INTERACT_1"/>
    <property type="match status" value="1"/>
</dbReference>
<evidence type="ECO:0000256" key="5">
    <source>
        <dbReference type="ARBA" id="ARBA00023163"/>
    </source>
</evidence>
<dbReference type="InterPro" id="IPR009057">
    <property type="entry name" value="Homeodomain-like_sf"/>
</dbReference>
<dbReference type="InterPro" id="IPR002197">
    <property type="entry name" value="HTH_Fis"/>
</dbReference>
<evidence type="ECO:0000313" key="8">
    <source>
        <dbReference type="Proteomes" id="UP000293671"/>
    </source>
</evidence>
<dbReference type="SUPFAM" id="SSF52540">
    <property type="entry name" value="P-loop containing nucleoside triphosphate hydrolases"/>
    <property type="match status" value="1"/>
</dbReference>
<dbReference type="Pfam" id="PF02954">
    <property type="entry name" value="HTH_8"/>
    <property type="match status" value="1"/>
</dbReference>
<feature type="domain" description="Sigma-54 factor interaction" evidence="6">
    <location>
        <begin position="359"/>
        <end position="578"/>
    </location>
</feature>
<proteinExistence type="predicted"/>
<dbReference type="PROSITE" id="PS50045">
    <property type="entry name" value="SIGMA54_INTERACT_4"/>
    <property type="match status" value="1"/>
</dbReference>
<dbReference type="Gene3D" id="1.10.10.60">
    <property type="entry name" value="Homeodomain-like"/>
    <property type="match status" value="1"/>
</dbReference>
<dbReference type="InterPro" id="IPR029016">
    <property type="entry name" value="GAF-like_dom_sf"/>
</dbReference>
<dbReference type="SUPFAM" id="SSF46689">
    <property type="entry name" value="Homeodomain-like"/>
    <property type="match status" value="1"/>
</dbReference>
<dbReference type="Pfam" id="PF25601">
    <property type="entry name" value="AAA_lid_14"/>
    <property type="match status" value="1"/>
</dbReference>
<dbReference type="EMBL" id="SHKP01000004">
    <property type="protein sequence ID" value="RZU02721.1"/>
    <property type="molecule type" value="Genomic_DNA"/>
</dbReference>
<dbReference type="InterPro" id="IPR003018">
    <property type="entry name" value="GAF"/>
</dbReference>
<dbReference type="PROSITE" id="PS00688">
    <property type="entry name" value="SIGMA54_INTERACT_3"/>
    <property type="match status" value="1"/>
</dbReference>
<comment type="caution">
    <text evidence="7">The sequence shown here is derived from an EMBL/GenBank/DDBJ whole genome shotgun (WGS) entry which is preliminary data.</text>
</comment>